<accession>A0A0P0D0Z5</accession>
<dbReference type="AlphaFoldDB" id="A0A0P0D0Z5"/>
<dbReference type="KEGG" id="ahz:APS56_04995"/>
<reference evidence="3 4" key="1">
    <citation type="submission" date="2015-10" db="EMBL/GenBank/DDBJ databases">
        <authorList>
            <person name="Gilbert D.G."/>
        </authorList>
    </citation>
    <scope>NUCLEOTIDE SEQUENCE [LARGE SCALE GENOMIC DNA]</scope>
    <source>
        <strain evidence="4">HZ-22</strain>
    </source>
</reference>
<dbReference type="OrthoDB" id="9804312at2"/>
<sequence length="205" mass="23341">MMEEFWNNRYKKEEFVYGTEPNKFFKETIEKLNLKGDILLPAEGEGRNAVYASKKGLSVIAFDISVEGKNKAQKLANAANVKIDYKVGELHQLKFEPNSFDALALIYAHFPQNKKELNTQLAALVKPNGYLILEGFSTENLYYREKNPKIGGPSDINLLFTIEEIQTTFNNFETILLEQTEVELEEGDLHNGLANVIRYIGKKTV</sequence>
<dbReference type="Gene3D" id="3.40.50.150">
    <property type="entry name" value="Vaccinia Virus protein VP39"/>
    <property type="match status" value="1"/>
</dbReference>
<evidence type="ECO:0000256" key="1">
    <source>
        <dbReference type="ARBA" id="ARBA00022679"/>
    </source>
</evidence>
<dbReference type="PATRIC" id="fig|1736674.3.peg.1025"/>
<gene>
    <name evidence="3" type="ORF">APS56_04995</name>
</gene>
<proteinExistence type="predicted"/>
<organism evidence="3 4">
    <name type="scientific">Pseudalgibacter alginicilyticus</name>
    <dbReference type="NCBI Taxonomy" id="1736674"/>
    <lineage>
        <taxon>Bacteria</taxon>
        <taxon>Pseudomonadati</taxon>
        <taxon>Bacteroidota</taxon>
        <taxon>Flavobacteriia</taxon>
        <taxon>Flavobacteriales</taxon>
        <taxon>Flavobacteriaceae</taxon>
        <taxon>Pseudalgibacter</taxon>
    </lineage>
</organism>
<dbReference type="SUPFAM" id="SSF53335">
    <property type="entry name" value="S-adenosyl-L-methionine-dependent methyltransferases"/>
    <property type="match status" value="1"/>
</dbReference>
<name>A0A0P0D0Z5_9FLAO</name>
<dbReference type="GO" id="GO:0032259">
    <property type="term" value="P:methylation"/>
    <property type="evidence" value="ECO:0007669"/>
    <property type="project" value="UniProtKB-KW"/>
</dbReference>
<dbReference type="PANTHER" id="PTHR43861">
    <property type="entry name" value="TRANS-ACONITATE 2-METHYLTRANSFERASE-RELATED"/>
    <property type="match status" value="1"/>
</dbReference>
<protein>
    <submittedName>
        <fullName evidence="3">Methyltransferase</fullName>
    </submittedName>
</protein>
<feature type="domain" description="Methyltransferase" evidence="2">
    <location>
        <begin position="42"/>
        <end position="129"/>
    </location>
</feature>
<keyword evidence="1 3" id="KW-0808">Transferase</keyword>
<dbReference type="Pfam" id="PF13649">
    <property type="entry name" value="Methyltransf_25"/>
    <property type="match status" value="1"/>
</dbReference>
<evidence type="ECO:0000313" key="4">
    <source>
        <dbReference type="Proteomes" id="UP000057981"/>
    </source>
</evidence>
<dbReference type="Proteomes" id="UP000057981">
    <property type="component" value="Chromosome"/>
</dbReference>
<keyword evidence="3" id="KW-0489">Methyltransferase</keyword>
<dbReference type="STRING" id="1736674.APS56_04995"/>
<dbReference type="EMBL" id="CP012898">
    <property type="protein sequence ID" value="ALJ04536.1"/>
    <property type="molecule type" value="Genomic_DNA"/>
</dbReference>
<dbReference type="GO" id="GO:0008168">
    <property type="term" value="F:methyltransferase activity"/>
    <property type="evidence" value="ECO:0007669"/>
    <property type="project" value="UniProtKB-KW"/>
</dbReference>
<dbReference type="InterPro" id="IPR041698">
    <property type="entry name" value="Methyltransf_25"/>
</dbReference>
<dbReference type="PANTHER" id="PTHR43861:SF3">
    <property type="entry name" value="PUTATIVE (AFU_ORTHOLOGUE AFUA_2G14390)-RELATED"/>
    <property type="match status" value="1"/>
</dbReference>
<dbReference type="InterPro" id="IPR029063">
    <property type="entry name" value="SAM-dependent_MTases_sf"/>
</dbReference>
<dbReference type="CDD" id="cd02440">
    <property type="entry name" value="AdoMet_MTases"/>
    <property type="match status" value="1"/>
</dbReference>
<evidence type="ECO:0000313" key="3">
    <source>
        <dbReference type="EMBL" id="ALJ04536.1"/>
    </source>
</evidence>
<evidence type="ECO:0000259" key="2">
    <source>
        <dbReference type="Pfam" id="PF13649"/>
    </source>
</evidence>
<keyword evidence="4" id="KW-1185">Reference proteome</keyword>